<organism evidence="1 2">
    <name type="scientific">Racocetra persica</name>
    <dbReference type="NCBI Taxonomy" id="160502"/>
    <lineage>
        <taxon>Eukaryota</taxon>
        <taxon>Fungi</taxon>
        <taxon>Fungi incertae sedis</taxon>
        <taxon>Mucoromycota</taxon>
        <taxon>Glomeromycotina</taxon>
        <taxon>Glomeromycetes</taxon>
        <taxon>Diversisporales</taxon>
        <taxon>Gigasporaceae</taxon>
        <taxon>Racocetra</taxon>
    </lineage>
</organism>
<dbReference type="EMBL" id="CAJVQC010151543">
    <property type="protein sequence ID" value="CAG8846495.1"/>
    <property type="molecule type" value="Genomic_DNA"/>
</dbReference>
<proteinExistence type="predicted"/>
<keyword evidence="2" id="KW-1185">Reference proteome</keyword>
<protein>
    <submittedName>
        <fullName evidence="1">14439_t:CDS:1</fullName>
    </submittedName>
</protein>
<evidence type="ECO:0000313" key="2">
    <source>
        <dbReference type="Proteomes" id="UP000789920"/>
    </source>
</evidence>
<reference evidence="1" key="1">
    <citation type="submission" date="2021-06" db="EMBL/GenBank/DDBJ databases">
        <authorList>
            <person name="Kallberg Y."/>
            <person name="Tangrot J."/>
            <person name="Rosling A."/>
        </authorList>
    </citation>
    <scope>NUCLEOTIDE SEQUENCE</scope>
    <source>
        <strain evidence="1">MA461A</strain>
    </source>
</reference>
<evidence type="ECO:0000313" key="1">
    <source>
        <dbReference type="EMBL" id="CAG8846495.1"/>
    </source>
</evidence>
<dbReference type="Proteomes" id="UP000789920">
    <property type="component" value="Unassembled WGS sequence"/>
</dbReference>
<name>A0ACA9SUT2_9GLOM</name>
<feature type="non-terminal residue" evidence="1">
    <location>
        <position position="1"/>
    </location>
</feature>
<sequence length="130" mass="15435">DWINVIDAFVISYNSTVHRAHRHTPHEVMFRWKMHCIYETPDTDQTNEIEMDTDQTNEIEIDTDQANKIEVDTEQTNEIEVDTDNLETNEIEVDTSETNKNVQVNTNNSEEIIQQRILRVSRIQELRFRT</sequence>
<gene>
    <name evidence="1" type="ORF">RPERSI_LOCUS34172</name>
</gene>
<feature type="non-terminal residue" evidence="1">
    <location>
        <position position="130"/>
    </location>
</feature>
<comment type="caution">
    <text evidence="1">The sequence shown here is derived from an EMBL/GenBank/DDBJ whole genome shotgun (WGS) entry which is preliminary data.</text>
</comment>
<accession>A0ACA9SUT2</accession>